<evidence type="ECO:0000256" key="1">
    <source>
        <dbReference type="PROSITE-ProRule" id="PRU00339"/>
    </source>
</evidence>
<dbReference type="PROSITE" id="PS50005">
    <property type="entry name" value="TPR"/>
    <property type="match status" value="1"/>
</dbReference>
<dbReference type="Gene3D" id="1.25.40.10">
    <property type="entry name" value="Tetratricopeptide repeat domain"/>
    <property type="match status" value="1"/>
</dbReference>
<dbReference type="RefSeq" id="WP_050529789.1">
    <property type="nucleotide sequence ID" value="NZ_AQQZ01000002.1"/>
</dbReference>
<dbReference type="OrthoDB" id="495305at2"/>
<protein>
    <submittedName>
        <fullName evidence="3">Uncharacterized protein</fullName>
    </submittedName>
</protein>
<evidence type="ECO:0000313" key="4">
    <source>
        <dbReference type="Proteomes" id="UP000036938"/>
    </source>
</evidence>
<dbReference type="PROSITE" id="PS51257">
    <property type="entry name" value="PROKAR_LIPOPROTEIN"/>
    <property type="match status" value="1"/>
</dbReference>
<dbReference type="InterPro" id="IPR011990">
    <property type="entry name" value="TPR-like_helical_dom_sf"/>
</dbReference>
<dbReference type="SUPFAM" id="SSF48452">
    <property type="entry name" value="TPR-like"/>
    <property type="match status" value="1"/>
</dbReference>
<evidence type="ECO:0000313" key="3">
    <source>
        <dbReference type="EMBL" id="KNG94802.1"/>
    </source>
</evidence>
<keyword evidence="4" id="KW-1185">Reference proteome</keyword>
<name>A0A0L1JSW7_9RHOB</name>
<dbReference type="InterPro" id="IPR019734">
    <property type="entry name" value="TPR_rpt"/>
</dbReference>
<dbReference type="EMBL" id="AQQZ01000002">
    <property type="protein sequence ID" value="KNG94802.1"/>
    <property type="molecule type" value="Genomic_DNA"/>
</dbReference>
<dbReference type="STRING" id="1317121.ATO11_05285"/>
<reference evidence="3 4" key="1">
    <citation type="journal article" date="2015" name="Int. J. Syst. Evol. Microbiol.">
        <title>Aestuariivita atlantica sp. nov., isolated from deep sea sediment of the Atlantic Ocean.</title>
        <authorList>
            <person name="Li G."/>
            <person name="Lai Q."/>
            <person name="Du Y."/>
            <person name="Liu X."/>
            <person name="Sun F."/>
            <person name="Shao Z."/>
        </authorList>
    </citation>
    <scope>NUCLEOTIDE SEQUENCE [LARGE SCALE GENOMIC DNA]</scope>
    <source>
        <strain evidence="3 4">22II-S11-z3</strain>
    </source>
</reference>
<feature type="chain" id="PRO_5005553913" evidence="2">
    <location>
        <begin position="21"/>
        <end position="183"/>
    </location>
</feature>
<organism evidence="3 4">
    <name type="scientific">Pseudaestuariivita atlantica</name>
    <dbReference type="NCBI Taxonomy" id="1317121"/>
    <lineage>
        <taxon>Bacteria</taxon>
        <taxon>Pseudomonadati</taxon>
        <taxon>Pseudomonadota</taxon>
        <taxon>Alphaproteobacteria</taxon>
        <taxon>Rhodobacterales</taxon>
        <taxon>Paracoccaceae</taxon>
        <taxon>Pseudaestuariivita</taxon>
    </lineage>
</organism>
<dbReference type="Proteomes" id="UP000036938">
    <property type="component" value="Unassembled WGS sequence"/>
</dbReference>
<keyword evidence="1" id="KW-0802">TPR repeat</keyword>
<feature type="signal peptide" evidence="2">
    <location>
        <begin position="1"/>
        <end position="20"/>
    </location>
</feature>
<feature type="repeat" description="TPR" evidence="1">
    <location>
        <begin position="107"/>
        <end position="140"/>
    </location>
</feature>
<dbReference type="SMART" id="SM00028">
    <property type="entry name" value="TPR"/>
    <property type="match status" value="2"/>
</dbReference>
<keyword evidence="2" id="KW-0732">Signal</keyword>
<evidence type="ECO:0000256" key="2">
    <source>
        <dbReference type="SAM" id="SignalP"/>
    </source>
</evidence>
<dbReference type="AlphaFoldDB" id="A0A0L1JSW7"/>
<sequence length="183" mass="19749">MIRFAAIALILTLAACSSGGFGVSKDRVYAPDIDARGTAEPGLVVGHRLMAAGQPELALAAFRRAGAEEGLTPEVLSALGTANIGLGRLNQAEALFRRALKEEAEWPELWNNLGVVLMERGKISEAAEAFRRAYALDNGESDAIRDNLRLALEKIDNSGYADLDQDYKLVRRGSSDYLIRTTG</sequence>
<dbReference type="Pfam" id="PF13432">
    <property type="entry name" value="TPR_16"/>
    <property type="match status" value="1"/>
</dbReference>
<proteinExistence type="predicted"/>
<comment type="caution">
    <text evidence="3">The sequence shown here is derived from an EMBL/GenBank/DDBJ whole genome shotgun (WGS) entry which is preliminary data.</text>
</comment>
<gene>
    <name evidence="3" type="ORF">ATO11_05285</name>
</gene>
<accession>A0A0L1JSW7</accession>
<dbReference type="PATRIC" id="fig|1317121.7.peg.1434"/>